<protein>
    <recommendedName>
        <fullName evidence="2">DUF4401 domain-containing protein</fullName>
    </recommendedName>
</protein>
<feature type="domain" description="DUF4401" evidence="2">
    <location>
        <begin position="42"/>
        <end position="357"/>
    </location>
</feature>
<dbReference type="EMBL" id="LT907975">
    <property type="protein sequence ID" value="SOB59956.1"/>
    <property type="molecule type" value="Genomic_DNA"/>
</dbReference>
<proteinExistence type="predicted"/>
<feature type="transmembrane region" description="Helical" evidence="1">
    <location>
        <begin position="107"/>
        <end position="126"/>
    </location>
</feature>
<gene>
    <name evidence="3" type="ORF">DPRO_3046</name>
</gene>
<feature type="transmembrane region" description="Helical" evidence="1">
    <location>
        <begin position="43"/>
        <end position="66"/>
    </location>
</feature>
<dbReference type="InterPro" id="IPR025513">
    <property type="entry name" value="DUF4401"/>
</dbReference>
<evidence type="ECO:0000259" key="2">
    <source>
        <dbReference type="Pfam" id="PF14351"/>
    </source>
</evidence>
<sequence>MSHPKPIYSVAQLLDELGSKGFAIDEGVSSFVVSRLPEKELPLYIRILAGFGATIASFFFVGFLWLVGLIDLSNEESLILVGILFVAGAIALQRATGHKYTVKRSFFIQSSFASMCIGKTLFVFGLQQLMNTGWGATVGLLVITCVTYPVYRMSIDRFLSSFGVLLSILINLSLDHDVRGVWELVFNGFFFAQFICAAVLVTHGKIKREYIPLSYAFILSLCMSVLLSASGIRFGFFAETALKHPFIINMVLTGGLIALFAWVAGGFNKLKSQPLALASIGTVILGSITAPGILLAIGLMVLGYAKHETILSITGVLLMPLFLSIYYYNLDVSLLQKSLVLVGSGIILLAGRVYLKRKGWDNGGASCAQNS</sequence>
<keyword evidence="1" id="KW-0812">Transmembrane</keyword>
<dbReference type="Pfam" id="PF14351">
    <property type="entry name" value="DUF4401"/>
    <property type="match status" value="1"/>
</dbReference>
<feature type="transmembrane region" description="Helical" evidence="1">
    <location>
        <begin position="180"/>
        <end position="201"/>
    </location>
</feature>
<feature type="transmembrane region" description="Helical" evidence="1">
    <location>
        <begin position="310"/>
        <end position="327"/>
    </location>
</feature>
<feature type="transmembrane region" description="Helical" evidence="1">
    <location>
        <begin position="276"/>
        <end position="304"/>
    </location>
</feature>
<feature type="transmembrane region" description="Helical" evidence="1">
    <location>
        <begin position="78"/>
        <end position="95"/>
    </location>
</feature>
<dbReference type="AlphaFoldDB" id="A0A2C8FBD8"/>
<reference evidence="4" key="1">
    <citation type="submission" date="2017-09" db="EMBL/GenBank/DDBJ databases">
        <authorList>
            <person name="Regsiter A."/>
            <person name="William W."/>
        </authorList>
    </citation>
    <scope>NUCLEOTIDE SEQUENCE [LARGE SCALE GENOMIC DNA]</scope>
    <source>
        <strain evidence="4">500-1</strain>
    </source>
</reference>
<organism evidence="3 4">
    <name type="scientific">Pseudodesulfovibrio profundus</name>
    <dbReference type="NCBI Taxonomy" id="57320"/>
    <lineage>
        <taxon>Bacteria</taxon>
        <taxon>Pseudomonadati</taxon>
        <taxon>Thermodesulfobacteriota</taxon>
        <taxon>Desulfovibrionia</taxon>
        <taxon>Desulfovibrionales</taxon>
        <taxon>Desulfovibrionaceae</taxon>
    </lineage>
</organism>
<keyword evidence="4" id="KW-1185">Reference proteome</keyword>
<evidence type="ECO:0000313" key="3">
    <source>
        <dbReference type="EMBL" id="SOB59956.1"/>
    </source>
</evidence>
<dbReference type="Proteomes" id="UP000219215">
    <property type="component" value="Chromosome DPRO"/>
</dbReference>
<evidence type="ECO:0000256" key="1">
    <source>
        <dbReference type="SAM" id="Phobius"/>
    </source>
</evidence>
<feature type="transmembrane region" description="Helical" evidence="1">
    <location>
        <begin position="339"/>
        <end position="355"/>
    </location>
</feature>
<dbReference type="KEGG" id="pprf:DPRO_3046"/>
<keyword evidence="1" id="KW-1133">Transmembrane helix</keyword>
<feature type="transmembrane region" description="Helical" evidence="1">
    <location>
        <begin position="246"/>
        <end position="264"/>
    </location>
</feature>
<accession>A0A2C8FBD8</accession>
<name>A0A2C8FBD8_9BACT</name>
<feature type="transmembrane region" description="Helical" evidence="1">
    <location>
        <begin position="132"/>
        <end position="151"/>
    </location>
</feature>
<feature type="transmembrane region" description="Helical" evidence="1">
    <location>
        <begin position="213"/>
        <end position="234"/>
    </location>
</feature>
<evidence type="ECO:0000313" key="4">
    <source>
        <dbReference type="Proteomes" id="UP000219215"/>
    </source>
</evidence>
<keyword evidence="1" id="KW-0472">Membrane</keyword>